<name>A0A8H6NDA3_9PEZI</name>
<dbReference type="InterPro" id="IPR002347">
    <property type="entry name" value="SDR_fam"/>
</dbReference>
<dbReference type="AlphaFoldDB" id="A0A8H6NDA3"/>
<gene>
    <name evidence="3" type="ORF">CPLU01_08112</name>
</gene>
<keyword evidence="2" id="KW-0560">Oxidoreductase</keyword>
<dbReference type="Pfam" id="PF00106">
    <property type="entry name" value="adh_short"/>
    <property type="match status" value="1"/>
</dbReference>
<dbReference type="PANTHER" id="PTHR43669">
    <property type="entry name" value="5-KETO-D-GLUCONATE 5-REDUCTASE"/>
    <property type="match status" value="1"/>
</dbReference>
<dbReference type="Proteomes" id="UP000654918">
    <property type="component" value="Unassembled WGS sequence"/>
</dbReference>
<evidence type="ECO:0000313" key="3">
    <source>
        <dbReference type="EMBL" id="KAF6829099.1"/>
    </source>
</evidence>
<organism evidence="3 4">
    <name type="scientific">Colletotrichum plurivorum</name>
    <dbReference type="NCBI Taxonomy" id="2175906"/>
    <lineage>
        <taxon>Eukaryota</taxon>
        <taxon>Fungi</taxon>
        <taxon>Dikarya</taxon>
        <taxon>Ascomycota</taxon>
        <taxon>Pezizomycotina</taxon>
        <taxon>Sordariomycetes</taxon>
        <taxon>Hypocreomycetidae</taxon>
        <taxon>Glomerellales</taxon>
        <taxon>Glomerellaceae</taxon>
        <taxon>Colletotrichum</taxon>
        <taxon>Colletotrichum orchidearum species complex</taxon>
    </lineage>
</organism>
<sequence length="244" mass="26403">MTETVLVFGASGNVGIAAVIGALRAKRNVLAIVRNQATAEKIFKYVGTREGITTVEADINSEESIKGVIDQVRAGKLPSFQHVWASPGYAYAGGSIVEVGLSGFHESMAANIDTYIIAYVATIPYLLEQGYAGSSWMMCTGTQGELGLWAAPALTQGALFSFAISAARELEDTPVRFNEVLLGYRVQQEVPPGVTTFQGIVPMTTSIDFAPLYEQLIDRKDIKGSRVRVDSPKDVADLKFEKRF</sequence>
<dbReference type="SUPFAM" id="SSF51735">
    <property type="entry name" value="NAD(P)-binding Rossmann-fold domains"/>
    <property type="match status" value="1"/>
</dbReference>
<proteinExistence type="inferred from homology"/>
<evidence type="ECO:0000313" key="4">
    <source>
        <dbReference type="Proteomes" id="UP000654918"/>
    </source>
</evidence>
<dbReference type="CDD" id="cd05233">
    <property type="entry name" value="SDR_c"/>
    <property type="match status" value="1"/>
</dbReference>
<keyword evidence="4" id="KW-1185">Reference proteome</keyword>
<dbReference type="GO" id="GO:0016491">
    <property type="term" value="F:oxidoreductase activity"/>
    <property type="evidence" value="ECO:0007669"/>
    <property type="project" value="UniProtKB-KW"/>
</dbReference>
<comment type="similarity">
    <text evidence="1">Belongs to the short-chain dehydrogenases/reductases (SDR) family.</text>
</comment>
<comment type="caution">
    <text evidence="3">The sequence shown here is derived from an EMBL/GenBank/DDBJ whole genome shotgun (WGS) entry which is preliminary data.</text>
</comment>
<dbReference type="EMBL" id="WIGO01000112">
    <property type="protein sequence ID" value="KAF6829099.1"/>
    <property type="molecule type" value="Genomic_DNA"/>
</dbReference>
<dbReference type="InterPro" id="IPR036291">
    <property type="entry name" value="NAD(P)-bd_dom_sf"/>
</dbReference>
<evidence type="ECO:0000256" key="1">
    <source>
        <dbReference type="ARBA" id="ARBA00006484"/>
    </source>
</evidence>
<protein>
    <submittedName>
        <fullName evidence="3">Short-chain dehydrogenase</fullName>
    </submittedName>
</protein>
<dbReference type="Gene3D" id="3.40.50.720">
    <property type="entry name" value="NAD(P)-binding Rossmann-like Domain"/>
    <property type="match status" value="1"/>
</dbReference>
<evidence type="ECO:0000256" key="2">
    <source>
        <dbReference type="ARBA" id="ARBA00023002"/>
    </source>
</evidence>
<reference evidence="3" key="1">
    <citation type="journal article" date="2020" name="Phytopathology">
        <title>Genome Sequence Resources of Colletotrichum truncatum, C. plurivorum, C. musicola, and C. sojae: Four Species Pathogenic to Soybean (Glycine max).</title>
        <authorList>
            <person name="Rogerio F."/>
            <person name="Boufleur T.R."/>
            <person name="Ciampi-Guillardi M."/>
            <person name="Sukno S.A."/>
            <person name="Thon M.R."/>
            <person name="Massola Junior N.S."/>
            <person name="Baroncelli R."/>
        </authorList>
    </citation>
    <scope>NUCLEOTIDE SEQUENCE</scope>
    <source>
        <strain evidence="3">LFN00145</strain>
    </source>
</reference>
<accession>A0A8H6NDA3</accession>
<dbReference type="PANTHER" id="PTHR43669:SF3">
    <property type="entry name" value="ALCOHOL DEHYDROGENASE, PUTATIVE (AFU_ORTHOLOGUE AFUA_3G03445)-RELATED"/>
    <property type="match status" value="1"/>
</dbReference>